<evidence type="ECO:0000313" key="1">
    <source>
        <dbReference type="EMBL" id="MCF8716485.1"/>
    </source>
</evidence>
<dbReference type="EMBL" id="JAETXX010000027">
    <property type="protein sequence ID" value="MCF8716485.1"/>
    <property type="molecule type" value="Genomic_DNA"/>
</dbReference>
<name>A0ABS9J7T0_9FLAO</name>
<accession>A0ABS9J7T0</accession>
<reference evidence="1 2" key="1">
    <citation type="submission" date="2021-01" db="EMBL/GenBank/DDBJ databases">
        <title>Genome sequencing of Joostella atrarenae M1-2 (= KCTC 23194).</title>
        <authorList>
            <person name="Zakaria M.R."/>
            <person name="Lam M.Q."/>
            <person name="Chong C.S."/>
        </authorList>
    </citation>
    <scope>NUCLEOTIDE SEQUENCE [LARGE SCALE GENOMIC DNA]</scope>
    <source>
        <strain evidence="1 2">M1-2</strain>
    </source>
</reference>
<sequence>MTIHLANEEQELIIESIEHRIIIDPKWSDKLNPILNELRLKYNHTPHLHKSHRLYISGCLEELLMEIDDHSNLKNGIKHGLALKILNKLNNK</sequence>
<comment type="caution">
    <text evidence="1">The sequence shown here is derived from an EMBL/GenBank/DDBJ whole genome shotgun (WGS) entry which is preliminary data.</text>
</comment>
<dbReference type="RefSeq" id="WP_236961023.1">
    <property type="nucleotide sequence ID" value="NZ_JAETXX010000027.1"/>
</dbReference>
<gene>
    <name evidence="1" type="ORF">JM658_16810</name>
</gene>
<keyword evidence="2" id="KW-1185">Reference proteome</keyword>
<proteinExistence type="predicted"/>
<dbReference type="Proteomes" id="UP000829517">
    <property type="component" value="Unassembled WGS sequence"/>
</dbReference>
<protein>
    <submittedName>
        <fullName evidence="1">Uncharacterized protein</fullName>
    </submittedName>
</protein>
<evidence type="ECO:0000313" key="2">
    <source>
        <dbReference type="Proteomes" id="UP000829517"/>
    </source>
</evidence>
<organism evidence="1 2">
    <name type="scientific">Joostella atrarenae</name>
    <dbReference type="NCBI Taxonomy" id="679257"/>
    <lineage>
        <taxon>Bacteria</taxon>
        <taxon>Pseudomonadati</taxon>
        <taxon>Bacteroidota</taxon>
        <taxon>Flavobacteriia</taxon>
        <taxon>Flavobacteriales</taxon>
        <taxon>Flavobacteriaceae</taxon>
        <taxon>Joostella</taxon>
    </lineage>
</organism>